<dbReference type="GO" id="GO:0004553">
    <property type="term" value="F:hydrolase activity, hydrolyzing O-glycosyl compounds"/>
    <property type="evidence" value="ECO:0007669"/>
    <property type="project" value="InterPro"/>
</dbReference>
<keyword evidence="4" id="KW-0961">Cell wall biogenesis/degradation</keyword>
<keyword evidence="3" id="KW-0456">Lyase</keyword>
<dbReference type="AlphaFoldDB" id="A0A975SLH7"/>
<sequence length="403" mass="43990">MKKRQLTFAALMSLSLAALLAGCAGTGPKEVPAGCPVCPAPTGEKEVTAPPAKPLQAARWEDIPGWGQDDLSAALPAFLSSCRGLAGRKEWPLWRPACDEARSLNPQDGAALRRFFESRFTPYQVVNPDGSREGLITGYYEPLLHGSRKAEGAYRYPLLRVPKDLITVDLSAVYPELKHLRLRGRLQGNRVVPYWSREEMARRMDQYQALLWVDDPIELFFLQIQGSGRVQLPDGSLVRVGYGDQNGRPFQPIGRVLVERGELKPDQVSMQSIQAWTRANQGQPGKVASVLNQDPSYVFFKELNLPPGDGPVGALGVPLTAERSLAVDPRTVPLGAPVFLSATYPNSPRPLQRLMLAQDTGGAIRGPVRGDFFWGFGSGAGNQAGKMKQRGQLWVFLPPGLGG</sequence>
<dbReference type="GO" id="GO:0019867">
    <property type="term" value="C:outer membrane"/>
    <property type="evidence" value="ECO:0007669"/>
    <property type="project" value="InterPro"/>
</dbReference>
<dbReference type="GO" id="GO:0071555">
    <property type="term" value="P:cell wall organization"/>
    <property type="evidence" value="ECO:0007669"/>
    <property type="project" value="UniProtKB-KW"/>
</dbReference>
<dbReference type="InterPro" id="IPR005300">
    <property type="entry name" value="MltA_B"/>
</dbReference>
<evidence type="ECO:0000256" key="1">
    <source>
        <dbReference type="ARBA" id="ARBA00001420"/>
    </source>
</evidence>
<dbReference type="Pfam" id="PF06725">
    <property type="entry name" value="3D"/>
    <property type="match status" value="1"/>
</dbReference>
<dbReference type="GO" id="GO:0009253">
    <property type="term" value="P:peptidoglycan catabolic process"/>
    <property type="evidence" value="ECO:0007669"/>
    <property type="project" value="TreeGrafter"/>
</dbReference>
<evidence type="ECO:0000256" key="4">
    <source>
        <dbReference type="ARBA" id="ARBA00023316"/>
    </source>
</evidence>
<evidence type="ECO:0000313" key="9">
    <source>
        <dbReference type="Proteomes" id="UP000683428"/>
    </source>
</evidence>
<dbReference type="EMBL" id="CP064782">
    <property type="protein sequence ID" value="QWT48095.1"/>
    <property type="molecule type" value="Genomic_DNA"/>
</dbReference>
<name>A0A975SLH7_9RHOO</name>
<evidence type="ECO:0000256" key="3">
    <source>
        <dbReference type="ARBA" id="ARBA00023239"/>
    </source>
</evidence>
<dbReference type="Proteomes" id="UP000683428">
    <property type="component" value="Chromosome"/>
</dbReference>
<dbReference type="PIRSF" id="PIRSF019422">
    <property type="entry name" value="MltA"/>
    <property type="match status" value="1"/>
</dbReference>
<keyword evidence="6" id="KW-0732">Signal</keyword>
<dbReference type="GO" id="GO:0009254">
    <property type="term" value="P:peptidoglycan turnover"/>
    <property type="evidence" value="ECO:0007669"/>
    <property type="project" value="InterPro"/>
</dbReference>
<dbReference type="EC" id="4.2.2.n1" evidence="2"/>
<proteinExistence type="predicted"/>
<feature type="domain" description="Lytic transglycosylase MltA" evidence="7">
    <location>
        <begin position="143"/>
        <end position="301"/>
    </location>
</feature>
<feature type="signal peptide" evidence="6">
    <location>
        <begin position="1"/>
        <end position="20"/>
    </location>
</feature>
<dbReference type="InterPro" id="IPR026044">
    <property type="entry name" value="MltA"/>
</dbReference>
<dbReference type="CDD" id="cd14668">
    <property type="entry name" value="mlta_B"/>
    <property type="match status" value="1"/>
</dbReference>
<dbReference type="SMART" id="SM00925">
    <property type="entry name" value="MltA"/>
    <property type="match status" value="1"/>
</dbReference>
<evidence type="ECO:0000259" key="7">
    <source>
        <dbReference type="SMART" id="SM00925"/>
    </source>
</evidence>
<keyword evidence="9" id="KW-1185">Reference proteome</keyword>
<dbReference type="KEGG" id="aiq:Azoinq_09450"/>
<dbReference type="PANTHER" id="PTHR30124:SF0">
    <property type="entry name" value="MEMBRANE-BOUND LYTIC MUREIN TRANSGLYCOSYLASE A"/>
    <property type="match status" value="1"/>
</dbReference>
<dbReference type="GO" id="GO:0008933">
    <property type="term" value="F:peptidoglycan lytic transglycosylase activity"/>
    <property type="evidence" value="ECO:0007669"/>
    <property type="project" value="TreeGrafter"/>
</dbReference>
<feature type="chain" id="PRO_5037310001" description="peptidoglycan lytic exotransglycosylase" evidence="6">
    <location>
        <begin position="21"/>
        <end position="403"/>
    </location>
</feature>
<evidence type="ECO:0000256" key="2">
    <source>
        <dbReference type="ARBA" id="ARBA00012587"/>
    </source>
</evidence>
<evidence type="ECO:0000256" key="6">
    <source>
        <dbReference type="SAM" id="SignalP"/>
    </source>
</evidence>
<comment type="catalytic activity">
    <reaction evidence="1">
        <text>Exolytic cleavage of the (1-&gt;4)-beta-glycosidic linkage between N-acetylmuramic acid (MurNAc) and N-acetylglucosamine (GlcNAc) residues in peptidoglycan, from either the reducing or the non-reducing ends of the peptidoglycan chains, with concomitant formation of a 1,6-anhydrobond in the MurNAc residue.</text>
        <dbReference type="EC" id="4.2.2.n1"/>
    </reaction>
</comment>
<dbReference type="InterPro" id="IPR010611">
    <property type="entry name" value="3D_dom"/>
</dbReference>
<accession>A0A975SLH7</accession>
<organism evidence="8 9">
    <name type="scientific">Azospira inquinata</name>
    <dbReference type="NCBI Taxonomy" id="2785627"/>
    <lineage>
        <taxon>Bacteria</taxon>
        <taxon>Pseudomonadati</taxon>
        <taxon>Pseudomonadota</taxon>
        <taxon>Betaproteobacteria</taxon>
        <taxon>Rhodocyclales</taxon>
        <taxon>Rhodocyclaceae</taxon>
        <taxon>Azospira</taxon>
    </lineage>
</organism>
<reference evidence="8" key="1">
    <citation type="submission" date="2020-11" db="EMBL/GenBank/DDBJ databases">
        <title>Azospira inquinata sp. nov.</title>
        <authorList>
            <person name="Moe W.M."/>
            <person name="Mikes M.C."/>
        </authorList>
    </citation>
    <scope>NUCLEOTIDE SEQUENCE</scope>
    <source>
        <strain evidence="8">Azo-3</strain>
    </source>
</reference>
<dbReference type="RefSeq" id="WP_216129693.1">
    <property type="nucleotide sequence ID" value="NZ_CP064782.1"/>
</dbReference>
<protein>
    <recommendedName>
        <fullName evidence="2">peptidoglycan lytic exotransglycosylase</fullName>
        <ecNumber evidence="2">4.2.2.n1</ecNumber>
    </recommendedName>
    <alternativeName>
        <fullName evidence="5">Murein hydrolase A</fullName>
    </alternativeName>
</protein>
<dbReference type="CDD" id="cd14485">
    <property type="entry name" value="mltA_like_LT_A"/>
    <property type="match status" value="1"/>
</dbReference>
<dbReference type="PANTHER" id="PTHR30124">
    <property type="entry name" value="MEMBRANE-BOUND LYTIC MUREIN TRANSGLYCOSYLASE A"/>
    <property type="match status" value="1"/>
</dbReference>
<gene>
    <name evidence="8" type="ORF">Azoinq_09450</name>
</gene>
<evidence type="ECO:0000313" key="8">
    <source>
        <dbReference type="EMBL" id="QWT48095.1"/>
    </source>
</evidence>
<dbReference type="PROSITE" id="PS51257">
    <property type="entry name" value="PROKAR_LIPOPROTEIN"/>
    <property type="match status" value="1"/>
</dbReference>
<dbReference type="Pfam" id="PF03562">
    <property type="entry name" value="MltA"/>
    <property type="match status" value="1"/>
</dbReference>
<evidence type="ECO:0000256" key="5">
    <source>
        <dbReference type="ARBA" id="ARBA00030918"/>
    </source>
</evidence>